<evidence type="ECO:0000313" key="3">
    <source>
        <dbReference type="Proteomes" id="UP001432027"/>
    </source>
</evidence>
<gene>
    <name evidence="2" type="ORF">PENTCL1PPCAC_16051</name>
</gene>
<dbReference type="AlphaFoldDB" id="A0AAV5THQ4"/>
<feature type="transmembrane region" description="Helical" evidence="1">
    <location>
        <begin position="75"/>
        <end position="98"/>
    </location>
</feature>
<evidence type="ECO:0000313" key="2">
    <source>
        <dbReference type="EMBL" id="GMS93876.1"/>
    </source>
</evidence>
<comment type="caution">
    <text evidence="2">The sequence shown here is derived from an EMBL/GenBank/DDBJ whole genome shotgun (WGS) entry which is preliminary data.</text>
</comment>
<feature type="non-terminal residue" evidence="2">
    <location>
        <position position="1"/>
    </location>
</feature>
<organism evidence="2 3">
    <name type="scientific">Pristionchus entomophagus</name>
    <dbReference type="NCBI Taxonomy" id="358040"/>
    <lineage>
        <taxon>Eukaryota</taxon>
        <taxon>Metazoa</taxon>
        <taxon>Ecdysozoa</taxon>
        <taxon>Nematoda</taxon>
        <taxon>Chromadorea</taxon>
        <taxon>Rhabditida</taxon>
        <taxon>Rhabditina</taxon>
        <taxon>Diplogasteromorpha</taxon>
        <taxon>Diplogasteroidea</taxon>
        <taxon>Neodiplogasteridae</taxon>
        <taxon>Pristionchus</taxon>
    </lineage>
</organism>
<protein>
    <recommendedName>
        <fullName evidence="4">G protein-coupled receptor</fullName>
    </recommendedName>
</protein>
<keyword evidence="3" id="KW-1185">Reference proteome</keyword>
<evidence type="ECO:0008006" key="4">
    <source>
        <dbReference type="Google" id="ProtNLM"/>
    </source>
</evidence>
<keyword evidence="1" id="KW-0812">Transmembrane</keyword>
<dbReference type="Proteomes" id="UP001432027">
    <property type="component" value="Unassembled WGS sequence"/>
</dbReference>
<reference evidence="2" key="1">
    <citation type="submission" date="2023-10" db="EMBL/GenBank/DDBJ databases">
        <title>Genome assembly of Pristionchus species.</title>
        <authorList>
            <person name="Yoshida K."/>
            <person name="Sommer R.J."/>
        </authorList>
    </citation>
    <scope>NUCLEOTIDE SEQUENCE</scope>
    <source>
        <strain evidence="2">RS0144</strain>
    </source>
</reference>
<proteinExistence type="predicted"/>
<accession>A0AAV5THQ4</accession>
<evidence type="ECO:0000256" key="1">
    <source>
        <dbReference type="SAM" id="Phobius"/>
    </source>
</evidence>
<keyword evidence="1" id="KW-0472">Membrane</keyword>
<dbReference type="EMBL" id="BTSX01000004">
    <property type="protein sequence ID" value="GMS93876.1"/>
    <property type="molecule type" value="Genomic_DNA"/>
</dbReference>
<sequence>QSTDEGRIAILADARGTLAGHTGNDSASRERRQLAAVRSKGRRSTVPSDATHAIESQIPWVKTVIVVRRSAKRKAFMMLSLNLIFWLPYCAHAILATFVSLDYYNFQFSCALIVFNAITNLLL</sequence>
<keyword evidence="1" id="KW-1133">Transmembrane helix</keyword>
<name>A0AAV5THQ4_9BILA</name>